<dbReference type="SUPFAM" id="SSF52266">
    <property type="entry name" value="SGNH hydrolase"/>
    <property type="match status" value="1"/>
</dbReference>
<keyword evidence="5" id="KW-1185">Reference proteome</keyword>
<dbReference type="CDD" id="cd01821">
    <property type="entry name" value="Rhamnogalacturan_acetylesterase_like"/>
    <property type="match status" value="1"/>
</dbReference>
<evidence type="ECO:0000313" key="4">
    <source>
        <dbReference type="EMBL" id="MCZ8511083.1"/>
    </source>
</evidence>
<evidence type="ECO:0000313" key="5">
    <source>
        <dbReference type="Proteomes" id="UP001527882"/>
    </source>
</evidence>
<gene>
    <name evidence="4" type="ORF">O9H85_01255</name>
</gene>
<dbReference type="PANTHER" id="PTHR43695:SF1">
    <property type="entry name" value="RHAMNOGALACTURONAN ACETYLESTERASE"/>
    <property type="match status" value="1"/>
</dbReference>
<dbReference type="Proteomes" id="UP001527882">
    <property type="component" value="Unassembled WGS sequence"/>
</dbReference>
<dbReference type="InterPro" id="IPR013830">
    <property type="entry name" value="SGNH_hydro"/>
</dbReference>
<dbReference type="Gene3D" id="3.40.50.1110">
    <property type="entry name" value="SGNH hydrolase"/>
    <property type="match status" value="1"/>
</dbReference>
<dbReference type="EMBL" id="JAQAGZ010000001">
    <property type="protein sequence ID" value="MCZ8511083.1"/>
    <property type="molecule type" value="Genomic_DNA"/>
</dbReference>
<comment type="caution">
    <text evidence="4">The sequence shown here is derived from an EMBL/GenBank/DDBJ whole genome shotgun (WGS) entry which is preliminary data.</text>
</comment>
<evidence type="ECO:0000259" key="3">
    <source>
        <dbReference type="Pfam" id="PF13472"/>
    </source>
</evidence>
<reference evidence="4 5" key="1">
    <citation type="submission" date="2022-12" db="EMBL/GenBank/DDBJ databases">
        <title>Draft genome sequence of Paenibacillus sp. dW9.</title>
        <authorList>
            <person name="Choi E.-W."/>
            <person name="Kim D.-U."/>
        </authorList>
    </citation>
    <scope>NUCLEOTIDE SEQUENCE [LARGE SCALE GENOMIC DNA]</scope>
    <source>
        <strain evidence="5">dW9</strain>
    </source>
</reference>
<evidence type="ECO:0000256" key="2">
    <source>
        <dbReference type="ARBA" id="ARBA00022801"/>
    </source>
</evidence>
<comment type="similarity">
    <text evidence="1">Belongs to the 'GDSL' lipolytic enzyme family.</text>
</comment>
<dbReference type="Pfam" id="PF13472">
    <property type="entry name" value="Lipase_GDSL_2"/>
    <property type="match status" value="1"/>
</dbReference>
<dbReference type="InterPro" id="IPR036514">
    <property type="entry name" value="SGNH_hydro_sf"/>
</dbReference>
<protein>
    <submittedName>
        <fullName evidence="4">Rhamnogalacturonan acetylesterase</fullName>
    </submittedName>
</protein>
<sequence length="233" mass="25547">MRQTKLFIAGDSTAASYPPEQAPMAGWGQLLCTLFDARQVLVCNEAKCGRSSRSFIAEGYFDRIRERIGAGDYLFIQFGHNDQKPGGGFTDPSGSYPETLARYAAMARDQGAVPVLLTPVERRHFDAEGRLLETHGDYPEAVRRLARELDVPLIDLCLSSRALYESLGPEASKGLFVWLEPGEHPNYPDGVHDNTHFNERGAREIARLAADGIAAADVPLKHALLPAGHIQTS</sequence>
<accession>A0ABT4Q2G9</accession>
<dbReference type="PANTHER" id="PTHR43695">
    <property type="entry name" value="PUTATIVE (AFU_ORTHOLOGUE AFUA_2G17250)-RELATED"/>
    <property type="match status" value="1"/>
</dbReference>
<dbReference type="InterPro" id="IPR037459">
    <property type="entry name" value="RhgT-like"/>
</dbReference>
<proteinExistence type="inferred from homology"/>
<keyword evidence="2" id="KW-0378">Hydrolase</keyword>
<feature type="domain" description="SGNH hydrolase-type esterase" evidence="3">
    <location>
        <begin position="10"/>
        <end position="203"/>
    </location>
</feature>
<organism evidence="4 5">
    <name type="scientific">Paenibacillus gyeongsangnamensis</name>
    <dbReference type="NCBI Taxonomy" id="3388067"/>
    <lineage>
        <taxon>Bacteria</taxon>
        <taxon>Bacillati</taxon>
        <taxon>Bacillota</taxon>
        <taxon>Bacilli</taxon>
        <taxon>Bacillales</taxon>
        <taxon>Paenibacillaceae</taxon>
        <taxon>Paenibacillus</taxon>
    </lineage>
</organism>
<evidence type="ECO:0000256" key="1">
    <source>
        <dbReference type="ARBA" id="ARBA00008668"/>
    </source>
</evidence>
<dbReference type="RefSeq" id="WP_269879453.1">
    <property type="nucleotide sequence ID" value="NZ_JAQAGZ010000001.1"/>
</dbReference>
<name>A0ABT4Q2G9_9BACL</name>